<name>A0A0N4WK39_HAEPC</name>
<organism evidence="2">
    <name type="scientific">Haemonchus placei</name>
    <name type="common">Barber's pole worm</name>
    <dbReference type="NCBI Taxonomy" id="6290"/>
    <lineage>
        <taxon>Eukaryota</taxon>
        <taxon>Metazoa</taxon>
        <taxon>Ecdysozoa</taxon>
        <taxon>Nematoda</taxon>
        <taxon>Chromadorea</taxon>
        <taxon>Rhabditida</taxon>
        <taxon>Rhabditina</taxon>
        <taxon>Rhabditomorpha</taxon>
        <taxon>Strongyloidea</taxon>
        <taxon>Trichostrongylidae</taxon>
        <taxon>Haemonchus</taxon>
    </lineage>
</organism>
<accession>A0A0N4WK39</accession>
<evidence type="ECO:0000256" key="1">
    <source>
        <dbReference type="SAM" id="MobiDB-lite"/>
    </source>
</evidence>
<proteinExistence type="predicted"/>
<feature type="region of interest" description="Disordered" evidence="1">
    <location>
        <begin position="53"/>
        <end position="82"/>
    </location>
</feature>
<evidence type="ECO:0000313" key="2">
    <source>
        <dbReference type="WBParaSite" id="HPLM_0001141901-mRNA-1"/>
    </source>
</evidence>
<protein>
    <submittedName>
        <fullName evidence="2">Uncharacterized protein</fullName>
    </submittedName>
</protein>
<dbReference type="WBParaSite" id="HPLM_0001141901-mRNA-1">
    <property type="protein sequence ID" value="HPLM_0001141901-mRNA-1"/>
    <property type="gene ID" value="HPLM_0001141901"/>
</dbReference>
<sequence length="82" mass="9091">MSTNTTHVESHSMRPLIRDVLGSNLFHILLSTTSRKITNGLSIHDSAKKADSLHFAKKSPSPQTLELIRKDGTSYRQSSTNV</sequence>
<reference evidence="2" key="1">
    <citation type="submission" date="2017-02" db="UniProtKB">
        <authorList>
            <consortium name="WormBaseParasite"/>
        </authorList>
    </citation>
    <scope>IDENTIFICATION</scope>
</reference>
<dbReference type="AlphaFoldDB" id="A0A0N4WK39"/>